<organism evidence="1 2">
    <name type="scientific">Aminobacter aganoensis</name>
    <dbReference type="NCBI Taxonomy" id="83264"/>
    <lineage>
        <taxon>Bacteria</taxon>
        <taxon>Pseudomonadati</taxon>
        <taxon>Pseudomonadota</taxon>
        <taxon>Alphaproteobacteria</taxon>
        <taxon>Hyphomicrobiales</taxon>
        <taxon>Phyllobacteriaceae</taxon>
        <taxon>Aminobacter</taxon>
    </lineage>
</organism>
<evidence type="ECO:0000313" key="2">
    <source>
        <dbReference type="Proteomes" id="UP000536262"/>
    </source>
</evidence>
<keyword evidence="2" id="KW-1185">Reference proteome</keyword>
<reference evidence="1 2" key="1">
    <citation type="submission" date="2020-08" db="EMBL/GenBank/DDBJ databases">
        <title>Genomic Encyclopedia of Type Strains, Phase IV (KMG-IV): sequencing the most valuable type-strain genomes for metagenomic binning, comparative biology and taxonomic classification.</title>
        <authorList>
            <person name="Goeker M."/>
        </authorList>
    </citation>
    <scope>NUCLEOTIDE SEQUENCE [LARGE SCALE GENOMIC DNA]</scope>
    <source>
        <strain evidence="1 2">DSM 7051</strain>
    </source>
</reference>
<proteinExistence type="predicted"/>
<dbReference type="RefSeq" id="WP_184699076.1">
    <property type="nucleotide sequence ID" value="NZ_BAABEG010000001.1"/>
</dbReference>
<sequence>MRVIGPARAIGPSDATEVFIDRQAAAAVGTEIDVMDSEGKALQINVEKAGRDTGDTHDWVEFFPNVKYPLAILVPT</sequence>
<name>A0A7X0F659_9HYPH</name>
<comment type="caution">
    <text evidence="1">The sequence shown here is derived from an EMBL/GenBank/DDBJ whole genome shotgun (WGS) entry which is preliminary data.</text>
</comment>
<dbReference type="AlphaFoldDB" id="A0A7X0F659"/>
<accession>A0A7X0F659</accession>
<protein>
    <submittedName>
        <fullName evidence="1">Uncharacterized protein</fullName>
    </submittedName>
</protein>
<gene>
    <name evidence="1" type="ORF">GGR00_001620</name>
</gene>
<dbReference type="Proteomes" id="UP000536262">
    <property type="component" value="Unassembled WGS sequence"/>
</dbReference>
<evidence type="ECO:0000313" key="1">
    <source>
        <dbReference type="EMBL" id="MBB6353846.1"/>
    </source>
</evidence>
<dbReference type="EMBL" id="JACHOU010000003">
    <property type="protein sequence ID" value="MBB6353846.1"/>
    <property type="molecule type" value="Genomic_DNA"/>
</dbReference>